<evidence type="ECO:0000313" key="1">
    <source>
        <dbReference type="EMBL" id="MFC5542802.1"/>
    </source>
</evidence>
<accession>A0ABW0RDC8</accession>
<organism evidence="1 2">
    <name type="scientific">Ureibacillus suwonensis</name>
    <dbReference type="NCBI Taxonomy" id="313007"/>
    <lineage>
        <taxon>Bacteria</taxon>
        <taxon>Bacillati</taxon>
        <taxon>Bacillota</taxon>
        <taxon>Bacilli</taxon>
        <taxon>Bacillales</taxon>
        <taxon>Caryophanaceae</taxon>
        <taxon>Ureibacillus</taxon>
    </lineage>
</organism>
<protein>
    <submittedName>
        <fullName evidence="1">Uncharacterized protein</fullName>
    </submittedName>
</protein>
<reference evidence="2" key="1">
    <citation type="journal article" date="2019" name="Int. J. Syst. Evol. Microbiol.">
        <title>The Global Catalogue of Microorganisms (GCM) 10K type strain sequencing project: providing services to taxonomists for standard genome sequencing and annotation.</title>
        <authorList>
            <consortium name="The Broad Institute Genomics Platform"/>
            <consortium name="The Broad Institute Genome Sequencing Center for Infectious Disease"/>
            <person name="Wu L."/>
            <person name="Ma J."/>
        </authorList>
    </citation>
    <scope>NUCLEOTIDE SEQUENCE [LARGE SCALE GENOMIC DNA]</scope>
    <source>
        <strain evidence="2">CCUG 56331</strain>
    </source>
</reference>
<keyword evidence="2" id="KW-1185">Reference proteome</keyword>
<evidence type="ECO:0000313" key="2">
    <source>
        <dbReference type="Proteomes" id="UP001595978"/>
    </source>
</evidence>
<dbReference type="EMBL" id="JBHSNQ010000181">
    <property type="protein sequence ID" value="MFC5542802.1"/>
    <property type="molecule type" value="Genomic_DNA"/>
</dbReference>
<proteinExistence type="predicted"/>
<gene>
    <name evidence="1" type="ORF">ACFPOH_13915</name>
</gene>
<comment type="caution">
    <text evidence="1">The sequence shown here is derived from an EMBL/GenBank/DDBJ whole genome shotgun (WGS) entry which is preliminary data.</text>
</comment>
<dbReference type="RefSeq" id="WP_390310241.1">
    <property type="nucleotide sequence ID" value="NZ_JBHSNQ010000181.1"/>
</dbReference>
<sequence>MSKKGSNKEALFAIYLKDHYKGWKELLNFELSNIVLEQRHANSNIDLSAVNRIRKLGVYMEIQLTKANTKYLDRIQNMMNRYPESVIIWVARSFDKMLLQELEDWMAKHNKQYIDFYALTISDEALKELHSLNKLYKLDVYHKMRVLNDIDNLLQVEYKLINLHPMHCGSVAIEPPTCDFSRPDDVKKALLEVLQKRMPYFLNFHYRKKTNLHDHVLTVGSGRSNISYRCSANNAKSLAFVELYFDSSRGKEYERFKNMEQTIRQKVHSQVIFENRKIGVYFQPLRTYEETFEQIAEIFERFILFFSPYLYGGKDINVISEQEEKGTKGIQSAILTRLDYSPNRLGEDLLEEEPWETEDSYRIRQEGMADFYLYNG</sequence>
<name>A0ABW0RDC8_9BACL</name>
<dbReference type="Proteomes" id="UP001595978">
    <property type="component" value="Unassembled WGS sequence"/>
</dbReference>